<name>A0A7W3THP0_9ACTN</name>
<accession>A0A7W3THP0</accession>
<gene>
    <name evidence="5" type="ORF">FNQ90_23610</name>
</gene>
<comment type="similarity">
    <text evidence="2">Belongs to the 2H phosphoesterase superfamily. ThpR family.</text>
</comment>
<dbReference type="GO" id="GO:0008664">
    <property type="term" value="F:RNA 2',3'-cyclic 3'-phosphodiesterase activity"/>
    <property type="evidence" value="ECO:0007669"/>
    <property type="project" value="UniProtKB-EC"/>
</dbReference>
<feature type="short sequence motif" description="HXTX 2" evidence="2">
    <location>
        <begin position="167"/>
        <end position="170"/>
    </location>
</feature>
<keyword evidence="6" id="KW-1185">Reference proteome</keyword>
<evidence type="ECO:0000256" key="1">
    <source>
        <dbReference type="ARBA" id="ARBA00022801"/>
    </source>
</evidence>
<comment type="caution">
    <text evidence="5">The sequence shown here is derived from an EMBL/GenBank/DDBJ whole genome shotgun (WGS) entry which is preliminary data.</text>
</comment>
<feature type="active site" description="Proton donor" evidence="2">
    <location>
        <position position="42"/>
    </location>
</feature>
<evidence type="ECO:0000256" key="2">
    <source>
        <dbReference type="HAMAP-Rule" id="MF_01940"/>
    </source>
</evidence>
<dbReference type="Pfam" id="PF02834">
    <property type="entry name" value="LigT_PEase"/>
    <property type="match status" value="1"/>
</dbReference>
<dbReference type="RefSeq" id="WP_182608281.1">
    <property type="nucleotide sequence ID" value="NZ_VKHT01001303.1"/>
</dbReference>
<protein>
    <recommendedName>
        <fullName evidence="2">RNA 2',3'-cyclic phosphodiesterase</fullName>
        <shortName evidence="2">RNA 2',3'-CPDase</shortName>
        <ecNumber evidence="2">3.1.4.58</ecNumber>
    </recommendedName>
</protein>
<organism evidence="5 6">
    <name type="scientific">Streptomyces alkaliphilus</name>
    <dbReference type="NCBI Taxonomy" id="1472722"/>
    <lineage>
        <taxon>Bacteria</taxon>
        <taxon>Bacillati</taxon>
        <taxon>Actinomycetota</taxon>
        <taxon>Actinomycetes</taxon>
        <taxon>Kitasatosporales</taxon>
        <taxon>Streptomycetaceae</taxon>
        <taxon>Streptomyces</taxon>
    </lineage>
</organism>
<dbReference type="PANTHER" id="PTHR35561">
    <property type="entry name" value="RNA 2',3'-CYCLIC PHOSPHODIESTERASE"/>
    <property type="match status" value="1"/>
</dbReference>
<feature type="region of interest" description="Disordered" evidence="3">
    <location>
        <begin position="100"/>
        <end position="137"/>
    </location>
</feature>
<sequence length="241" mass="25285">MRLFSALLPPEAVLRRVAEITRELRDLPEAGRVRWTDPAGWHITLAFHGECPDGILPDLGERLGRAARRSAPFHLRLTSGGRFGDRALWLGVADARPRLDPLPPAGDGGKEVVSSEPGGPPLAGAGRPPREAATGRDRPVVRLAEACRAAGARAGAPHRETVPFRPHLTLARSRGGAGRAMAVLAGVPGDVIGEAWLVDRLVLIRSELPSGAAPGAGPRYTPLLARELGTGRAVEATNAGG</sequence>
<dbReference type="HAMAP" id="MF_01940">
    <property type="entry name" value="RNA_CPDase"/>
    <property type="match status" value="1"/>
</dbReference>
<feature type="short sequence motif" description="HXTX 1" evidence="2">
    <location>
        <begin position="42"/>
        <end position="45"/>
    </location>
</feature>
<dbReference type="AlphaFoldDB" id="A0A7W3THP0"/>
<dbReference type="EMBL" id="VKHT01001303">
    <property type="protein sequence ID" value="MBB0247026.1"/>
    <property type="molecule type" value="Genomic_DNA"/>
</dbReference>
<dbReference type="Gene3D" id="3.90.1140.10">
    <property type="entry name" value="Cyclic phosphodiesterase"/>
    <property type="match status" value="2"/>
</dbReference>
<dbReference type="Proteomes" id="UP000538929">
    <property type="component" value="Unassembled WGS sequence"/>
</dbReference>
<feature type="domain" description="Phosphoesterase HXTX" evidence="4">
    <location>
        <begin position="9"/>
        <end position="86"/>
    </location>
</feature>
<feature type="active site" description="Proton acceptor" evidence="2">
    <location>
        <position position="167"/>
    </location>
</feature>
<proteinExistence type="inferred from homology"/>
<keyword evidence="1 2" id="KW-0378">Hydrolase</keyword>
<comment type="function">
    <text evidence="2">Hydrolyzes RNA 2',3'-cyclic phosphodiester to an RNA 2'-phosphomonoester.</text>
</comment>
<dbReference type="GO" id="GO:0004113">
    <property type="term" value="F:2',3'-cyclic-nucleotide 3'-phosphodiesterase activity"/>
    <property type="evidence" value="ECO:0007669"/>
    <property type="project" value="InterPro"/>
</dbReference>
<evidence type="ECO:0000313" key="6">
    <source>
        <dbReference type="Proteomes" id="UP000538929"/>
    </source>
</evidence>
<dbReference type="InterPro" id="IPR004175">
    <property type="entry name" value="RNA_CPDase"/>
</dbReference>
<dbReference type="InterPro" id="IPR009097">
    <property type="entry name" value="Cyclic_Pdiesterase"/>
</dbReference>
<dbReference type="InterPro" id="IPR014051">
    <property type="entry name" value="Phosphoesterase_HXTX"/>
</dbReference>
<comment type="catalytic activity">
    <reaction evidence="2">
        <text>a 3'-end 2',3'-cyclophospho-ribonucleotide-RNA + H2O = a 3'-end 2'-phospho-ribonucleotide-RNA + H(+)</text>
        <dbReference type="Rhea" id="RHEA:11828"/>
        <dbReference type="Rhea" id="RHEA-COMP:10464"/>
        <dbReference type="Rhea" id="RHEA-COMP:17353"/>
        <dbReference type="ChEBI" id="CHEBI:15377"/>
        <dbReference type="ChEBI" id="CHEBI:15378"/>
        <dbReference type="ChEBI" id="CHEBI:83064"/>
        <dbReference type="ChEBI" id="CHEBI:173113"/>
        <dbReference type="EC" id="3.1.4.58"/>
    </reaction>
</comment>
<evidence type="ECO:0000313" key="5">
    <source>
        <dbReference type="EMBL" id="MBB0247026.1"/>
    </source>
</evidence>
<dbReference type="PANTHER" id="PTHR35561:SF1">
    <property type="entry name" value="RNA 2',3'-CYCLIC PHOSPHODIESTERASE"/>
    <property type="match status" value="1"/>
</dbReference>
<dbReference type="EC" id="3.1.4.58" evidence="2"/>
<dbReference type="SUPFAM" id="SSF55144">
    <property type="entry name" value="LigT-like"/>
    <property type="match status" value="2"/>
</dbReference>
<evidence type="ECO:0000259" key="4">
    <source>
        <dbReference type="Pfam" id="PF02834"/>
    </source>
</evidence>
<reference evidence="6" key="1">
    <citation type="submission" date="2019-10" db="EMBL/GenBank/DDBJ databases">
        <title>Streptomyces sp. nov., a novel actinobacterium isolated from alkaline environment.</title>
        <authorList>
            <person name="Golinska P."/>
        </authorList>
    </citation>
    <scope>NUCLEOTIDE SEQUENCE [LARGE SCALE GENOMIC DNA]</scope>
    <source>
        <strain evidence="6">DSM 42118</strain>
    </source>
</reference>
<feature type="compositionally biased region" description="Basic and acidic residues" evidence="3">
    <location>
        <begin position="128"/>
        <end position="137"/>
    </location>
</feature>
<evidence type="ECO:0000256" key="3">
    <source>
        <dbReference type="SAM" id="MobiDB-lite"/>
    </source>
</evidence>